<feature type="non-terminal residue" evidence="1">
    <location>
        <position position="1"/>
    </location>
</feature>
<name>X1AD56_9ZZZZ</name>
<evidence type="ECO:0000313" key="1">
    <source>
        <dbReference type="EMBL" id="GAG80420.1"/>
    </source>
</evidence>
<dbReference type="EMBL" id="BART01009748">
    <property type="protein sequence ID" value="GAG80420.1"/>
    <property type="molecule type" value="Genomic_DNA"/>
</dbReference>
<sequence length="126" mass="15119">YDYINNLCKKGFAYKKKTAIKGKQITRIYVRTTIRKKYEKFMLPTISSVNESLEDAIKDYMHGIKEEKKIREKFRTYTEALILSVNDLITKTPTKTLSSQRFQKKVHDTIWKYYRAEILKYEVFSK</sequence>
<accession>X1AD56</accession>
<comment type="caution">
    <text evidence="1">The sequence shown here is derived from an EMBL/GenBank/DDBJ whole genome shotgun (WGS) entry which is preliminary data.</text>
</comment>
<proteinExistence type="predicted"/>
<protein>
    <submittedName>
        <fullName evidence="1">Uncharacterized protein</fullName>
    </submittedName>
</protein>
<gene>
    <name evidence="1" type="ORF">S01H4_21496</name>
</gene>
<dbReference type="AlphaFoldDB" id="X1AD56"/>
<organism evidence="1">
    <name type="scientific">marine sediment metagenome</name>
    <dbReference type="NCBI Taxonomy" id="412755"/>
    <lineage>
        <taxon>unclassified sequences</taxon>
        <taxon>metagenomes</taxon>
        <taxon>ecological metagenomes</taxon>
    </lineage>
</organism>
<reference evidence="1" key="1">
    <citation type="journal article" date="2014" name="Front. Microbiol.">
        <title>High frequency of phylogenetically diverse reductive dehalogenase-homologous genes in deep subseafloor sedimentary metagenomes.</title>
        <authorList>
            <person name="Kawai M."/>
            <person name="Futagami T."/>
            <person name="Toyoda A."/>
            <person name="Takaki Y."/>
            <person name="Nishi S."/>
            <person name="Hori S."/>
            <person name="Arai W."/>
            <person name="Tsubouchi T."/>
            <person name="Morono Y."/>
            <person name="Uchiyama I."/>
            <person name="Ito T."/>
            <person name="Fujiyama A."/>
            <person name="Inagaki F."/>
            <person name="Takami H."/>
        </authorList>
    </citation>
    <scope>NUCLEOTIDE SEQUENCE</scope>
    <source>
        <strain evidence="1">Expedition CK06-06</strain>
    </source>
</reference>